<organism evidence="6 7">
    <name type="scientific">Monopterus albus</name>
    <name type="common">Swamp eel</name>
    <dbReference type="NCBI Taxonomy" id="43700"/>
    <lineage>
        <taxon>Eukaryota</taxon>
        <taxon>Metazoa</taxon>
        <taxon>Chordata</taxon>
        <taxon>Craniata</taxon>
        <taxon>Vertebrata</taxon>
        <taxon>Euteleostomi</taxon>
        <taxon>Actinopterygii</taxon>
        <taxon>Neopterygii</taxon>
        <taxon>Teleostei</taxon>
        <taxon>Neoteleostei</taxon>
        <taxon>Acanthomorphata</taxon>
        <taxon>Anabantaria</taxon>
        <taxon>Synbranchiformes</taxon>
        <taxon>Synbranchidae</taxon>
        <taxon>Monopterus</taxon>
    </lineage>
</organism>
<keyword evidence="3" id="KW-0238">DNA-binding</keyword>
<dbReference type="InterPro" id="IPR037241">
    <property type="entry name" value="E2F-DP_heterodim"/>
</dbReference>
<dbReference type="Ensembl" id="ENSMALT00000005895.1">
    <property type="protein sequence ID" value="ENSMALP00000005764.1"/>
    <property type="gene ID" value="ENSMALG00000004142.1"/>
</dbReference>
<evidence type="ECO:0000259" key="5">
    <source>
        <dbReference type="Pfam" id="PF16421"/>
    </source>
</evidence>
<dbReference type="InterPro" id="IPR032198">
    <property type="entry name" value="E2F_CC-MB"/>
</dbReference>
<evidence type="ECO:0000313" key="7">
    <source>
        <dbReference type="Proteomes" id="UP000261600"/>
    </source>
</evidence>
<protein>
    <recommendedName>
        <fullName evidence="5">E2F transcription factor CC-MB domain-containing protein</fullName>
    </recommendedName>
</protein>
<name>A0A3Q3IPS4_MONAL</name>
<reference evidence="6" key="1">
    <citation type="submission" date="2025-08" db="UniProtKB">
        <authorList>
            <consortium name="Ensembl"/>
        </authorList>
    </citation>
    <scope>IDENTIFICATION</scope>
</reference>
<accession>A0A3Q3IPS4</accession>
<dbReference type="AlphaFoldDB" id="A0A3Q3IPS4"/>
<keyword evidence="2" id="KW-0805">Transcription regulation</keyword>
<dbReference type="GO" id="GO:0046983">
    <property type="term" value="F:protein dimerization activity"/>
    <property type="evidence" value="ECO:0007669"/>
    <property type="project" value="InterPro"/>
</dbReference>
<evidence type="ECO:0000256" key="2">
    <source>
        <dbReference type="ARBA" id="ARBA00023015"/>
    </source>
</evidence>
<keyword evidence="4" id="KW-0804">Transcription</keyword>
<evidence type="ECO:0000256" key="4">
    <source>
        <dbReference type="ARBA" id="ARBA00023163"/>
    </source>
</evidence>
<dbReference type="GO" id="GO:0003677">
    <property type="term" value="F:DNA binding"/>
    <property type="evidence" value="ECO:0007669"/>
    <property type="project" value="UniProtKB-KW"/>
</dbReference>
<dbReference type="Pfam" id="PF16421">
    <property type="entry name" value="E2F_CC-MB"/>
    <property type="match status" value="1"/>
</dbReference>
<comment type="similarity">
    <text evidence="1">Belongs to the E2F/DP family.</text>
</comment>
<evidence type="ECO:0000256" key="3">
    <source>
        <dbReference type="ARBA" id="ARBA00023125"/>
    </source>
</evidence>
<proteinExistence type="inferred from homology"/>
<evidence type="ECO:0000313" key="6">
    <source>
        <dbReference type="Ensembl" id="ENSMALP00000005764.1"/>
    </source>
</evidence>
<keyword evidence="7" id="KW-1185">Reference proteome</keyword>
<sequence>MQNLKLVEDTLDTLIKSCAQQLFAITDNLENSAYPFTPHPGDISQLGAFQEQTVIVVKAPEESKLEIPAPTEDSIQVHLIGEKGPIMALTSEISSGDAASEEKSRCFVTLEEGRIKTATLHTG</sequence>
<dbReference type="STRING" id="43700.ENSMALP00000005764"/>
<dbReference type="Proteomes" id="UP000261600">
    <property type="component" value="Unplaced"/>
</dbReference>
<feature type="domain" description="E2F transcription factor CC-MB" evidence="5">
    <location>
        <begin position="1"/>
        <end position="89"/>
    </location>
</feature>
<evidence type="ECO:0000256" key="1">
    <source>
        <dbReference type="ARBA" id="ARBA00010940"/>
    </source>
</evidence>
<dbReference type="Gene3D" id="6.10.250.540">
    <property type="match status" value="1"/>
</dbReference>
<reference evidence="6" key="2">
    <citation type="submission" date="2025-09" db="UniProtKB">
        <authorList>
            <consortium name="Ensembl"/>
        </authorList>
    </citation>
    <scope>IDENTIFICATION</scope>
</reference>
<dbReference type="SUPFAM" id="SSF144074">
    <property type="entry name" value="E2F-DP heterodimerization region"/>
    <property type="match status" value="1"/>
</dbReference>